<proteinExistence type="predicted"/>
<dbReference type="AlphaFoldDB" id="A0A076LEA0"/>
<dbReference type="HOGENOM" id="CLU_058632_0_0_6"/>
<dbReference type="EMBL" id="CP006664">
    <property type="protein sequence ID" value="AIJ06506.1"/>
    <property type="molecule type" value="Genomic_DNA"/>
</dbReference>
<dbReference type="PANTHER" id="PTHR37829">
    <property type="entry name" value="PHAGE-LIKE ELEMENT PBSX PROTEIN XKDT"/>
    <property type="match status" value="1"/>
</dbReference>
<dbReference type="KEGG" id="ete:ETEE_0020"/>
<dbReference type="PANTHER" id="PTHR37829:SF3">
    <property type="entry name" value="PROTEIN JAYE-RELATED"/>
    <property type="match status" value="1"/>
</dbReference>
<gene>
    <name evidence="2" type="ORF">ETEE_0020</name>
</gene>
<dbReference type="GeneID" id="33937863"/>
<dbReference type="Proteomes" id="UP000028681">
    <property type="component" value="Chromosome"/>
</dbReference>
<reference evidence="2 3" key="1">
    <citation type="journal article" date="2012" name="PLoS ONE">
        <title>Edwardsiella comparative phylogenomics reveal the new intra/inter-species taxonomic relationships, virulence evolution and niche adaptation mechanisms.</title>
        <authorList>
            <person name="Yang M."/>
            <person name="Lv Y."/>
            <person name="Xiao J."/>
            <person name="Wu H."/>
            <person name="Zheng H."/>
            <person name="Liu Q."/>
            <person name="Zhang Y."/>
            <person name="Wang Q."/>
        </authorList>
    </citation>
    <scope>NUCLEOTIDE SEQUENCE [LARGE SCALE GENOMIC DNA]</scope>
    <source>
        <strain evidence="3">080813</strain>
    </source>
</reference>
<evidence type="ECO:0000259" key="1">
    <source>
        <dbReference type="Pfam" id="PF04865"/>
    </source>
</evidence>
<feature type="domain" description="Baseplate protein J-like barrel" evidence="1">
    <location>
        <begin position="106"/>
        <end position="192"/>
    </location>
</feature>
<evidence type="ECO:0000313" key="2">
    <source>
        <dbReference type="EMBL" id="AIJ06506.1"/>
    </source>
</evidence>
<accession>A0A076LEA0</accession>
<evidence type="ECO:0000313" key="3">
    <source>
        <dbReference type="Proteomes" id="UP000028681"/>
    </source>
</evidence>
<dbReference type="InterPro" id="IPR006949">
    <property type="entry name" value="Barrel_Baseplate_J-like"/>
</dbReference>
<organism evidence="2 3">
    <name type="scientific">Edwardsiella anguillarum ET080813</name>
    <dbReference type="NCBI Taxonomy" id="667120"/>
    <lineage>
        <taxon>Bacteria</taxon>
        <taxon>Pseudomonadati</taxon>
        <taxon>Pseudomonadota</taxon>
        <taxon>Gammaproteobacteria</taxon>
        <taxon>Enterobacterales</taxon>
        <taxon>Hafniaceae</taxon>
        <taxon>Edwardsiella</taxon>
    </lineage>
</organism>
<sequence>MINGKPNVDYEKILAEQGMPTTPAQARARFDAIVKEEGLITNASRMSPFWKLISAIVTTPVMWLKDALVSVVMKNLFLATAGGMFVDIFAWAVNLPRKPATAAQGTILFTKADAAREITVLSGTQIQTERINGIIYSLTTTADTVIPAGVVQLRLKVSADAPGAGFNLAPGYYRILPTAIDGIERVENPEDWLIIPGADAESDDELRDRVRNQFNLAGAYHTDAVYRGLISSVAGISADRIYFMHDAPRGPGTANAYILLDSGIPAQPFIDTINDHIMAQGHHGHGDDLRTFTMPETRHDLTVTLYPYVSLGLSQEAIAALQRDVGNLVRCAFRENTEYDVQKTWPYSRFSMSRLGEEIHREFAEVESATFSLSDIESGLAVPRLHILSIEVSV</sequence>
<dbReference type="RefSeq" id="WP_034165814.1">
    <property type="nucleotide sequence ID" value="NZ_CP006664.1"/>
</dbReference>
<name>A0A076LEA0_9GAMM</name>
<dbReference type="InterPro" id="IPR052399">
    <property type="entry name" value="Phage_Baseplate_Assmbl_Protein"/>
</dbReference>
<dbReference type="Pfam" id="PF04865">
    <property type="entry name" value="Baseplate_J"/>
    <property type="match status" value="1"/>
</dbReference>
<protein>
    <submittedName>
        <fullName evidence="2">Phage protein</fullName>
    </submittedName>
</protein>